<dbReference type="PATRIC" id="fig|279010.13.peg.3653"/>
<keyword evidence="2" id="KW-1185">Reference proteome</keyword>
<accession>Q62QB5</accession>
<evidence type="ECO:0000313" key="1">
    <source>
        <dbReference type="EMBL" id="AAU25045.1"/>
    </source>
</evidence>
<reference evidence="1 2" key="1">
    <citation type="journal article" date="2004" name="Genome Biol.">
        <title>Complete genome sequence of the industrial bacterium Bacillus licheniformis and comparisons with closely related Bacillus species.</title>
        <authorList>
            <person name="Rey M.W."/>
            <person name="Ramaiya P."/>
            <person name="Nelson B.A."/>
            <person name="Brody-Karpin S.D."/>
            <person name="Zaretsky E.J."/>
            <person name="Tang M."/>
            <person name="Lopez de Leon A."/>
            <person name="Xiang H."/>
            <person name="Gusti V."/>
            <person name="Clausen I.G."/>
            <person name="Olsen P.B."/>
            <person name="Rasmussen M.D."/>
            <person name="Andersen J.T."/>
            <person name="Jorgensen P.L."/>
            <person name="Larsen T.S."/>
            <person name="Sorokin A."/>
            <person name="Bolotin A."/>
            <person name="Lapidus A."/>
            <person name="Galleron N."/>
            <person name="Ehrlich S.D."/>
            <person name="Berka R.M."/>
        </authorList>
    </citation>
    <scope>NUCLEOTIDE SEQUENCE [LARGE SCALE GENOMIC DNA]</scope>
    <source>
        <strain evidence="2">ATCC 14580 / DSM 13 / JCM 2505 / CCUG 7422 / NBRC 12200 / NCIMB 9375 / NCTC 10341 / NRRL NRS-1264 / Gibson 46</strain>
    </source>
</reference>
<protein>
    <submittedName>
        <fullName evidence="1">Uncharacterized protein</fullName>
    </submittedName>
</protein>
<dbReference type="GeneID" id="92859831"/>
<sequence length="340" mass="38509">MDEKQIHMPDLTARNAIDFCNNSFDFDGIKKVIFDFKYSNTVEPFGMLMVASKLRRLVERYPGIIWCDNHHDKEYAGHMGFFQSWRIDYGKKPGEAWGSNTYIPITELKVRDLRIESYNRNEVVQTTIERKSYELAKVLSQGNNNLKDVLGYSIRELMRNIVEHSTSESFWFAGQYWPSKDKVEIALLDEGVGIAQALGVNPNLNIKNDKDALYLSIEPGISGKAFEYNGVMRGQSNSDWDNSGYGLFVTSKICQHGGDFLICSGKNALSIKGKGHYLYDTDLTGTAIKMTLNTSNLNKFNTFLIDSIVREGEERAKVNSHNSNLTASKVSRMLTTTEDN</sequence>
<dbReference type="KEGG" id="bli:BL05341"/>
<dbReference type="Proteomes" id="UP000000606">
    <property type="component" value="Chromosome"/>
</dbReference>
<dbReference type="eggNOG" id="COG2172">
    <property type="taxonomic scope" value="Bacteria"/>
</dbReference>
<dbReference type="KEGG" id="bld:BLi03595"/>
<dbReference type="STRING" id="279010.BL05341"/>
<evidence type="ECO:0000313" key="2">
    <source>
        <dbReference type="Proteomes" id="UP000000606"/>
    </source>
</evidence>
<proteinExistence type="predicted"/>
<dbReference type="EMBL" id="CP000002">
    <property type="protein sequence ID" value="AAU25045.1"/>
    <property type="molecule type" value="Genomic_DNA"/>
</dbReference>
<gene>
    <name evidence="1" type="ordered locus">BL05341</name>
</gene>
<name>Q65EU6_BACLD</name>
<dbReference type="HOGENOM" id="CLU_810728_0_0_9"/>
<accession>Q65EU6</accession>
<dbReference type="AlphaFoldDB" id="Q65EU6"/>
<organism evidence="1 2">
    <name type="scientific">Bacillus licheniformis (strain ATCC 14580 / DSM 13 / JCM 2505 / CCUG 7422 / NBRC 12200 / NCIMB 9375 / NCTC 10341 / NRRL NRS-1264 / Gibson 46)</name>
    <dbReference type="NCBI Taxonomy" id="279010"/>
    <lineage>
        <taxon>Bacteria</taxon>
        <taxon>Bacillati</taxon>
        <taxon>Bacillota</taxon>
        <taxon>Bacilli</taxon>
        <taxon>Bacillales</taxon>
        <taxon>Bacillaceae</taxon>
        <taxon>Bacillus</taxon>
    </lineage>
</organism>
<dbReference type="RefSeq" id="WP_011198298.1">
    <property type="nucleotide sequence ID" value="NC_006270.3"/>
</dbReference>